<feature type="compositionally biased region" description="Polar residues" evidence="2">
    <location>
        <begin position="387"/>
        <end position="399"/>
    </location>
</feature>
<feature type="compositionally biased region" description="Basic and acidic residues" evidence="2">
    <location>
        <begin position="320"/>
        <end position="338"/>
    </location>
</feature>
<name>A0ABD1KPZ4_9TELE</name>
<feature type="compositionally biased region" description="Acidic residues" evidence="2">
    <location>
        <begin position="357"/>
        <end position="367"/>
    </location>
</feature>
<keyword evidence="4" id="KW-1185">Reference proteome</keyword>
<feature type="coiled-coil region" evidence="1">
    <location>
        <begin position="4"/>
        <end position="34"/>
    </location>
</feature>
<dbReference type="AlphaFoldDB" id="A0ABD1KPZ4"/>
<feature type="compositionally biased region" description="Basic and acidic residues" evidence="2">
    <location>
        <begin position="404"/>
        <end position="413"/>
    </location>
</feature>
<organism evidence="3 4">
    <name type="scientific">Coilia grayii</name>
    <name type="common">Gray's grenadier anchovy</name>
    <dbReference type="NCBI Taxonomy" id="363190"/>
    <lineage>
        <taxon>Eukaryota</taxon>
        <taxon>Metazoa</taxon>
        <taxon>Chordata</taxon>
        <taxon>Craniata</taxon>
        <taxon>Vertebrata</taxon>
        <taxon>Euteleostomi</taxon>
        <taxon>Actinopterygii</taxon>
        <taxon>Neopterygii</taxon>
        <taxon>Teleostei</taxon>
        <taxon>Clupei</taxon>
        <taxon>Clupeiformes</taxon>
        <taxon>Clupeoidei</taxon>
        <taxon>Engraulidae</taxon>
        <taxon>Coilinae</taxon>
        <taxon>Coilia</taxon>
    </lineage>
</organism>
<feature type="compositionally biased region" description="Acidic residues" evidence="2">
    <location>
        <begin position="414"/>
        <end position="423"/>
    </location>
</feature>
<proteinExistence type="predicted"/>
<evidence type="ECO:0000313" key="3">
    <source>
        <dbReference type="EMBL" id="KAL2101076.1"/>
    </source>
</evidence>
<feature type="compositionally biased region" description="Acidic residues" evidence="2">
    <location>
        <begin position="557"/>
        <end position="568"/>
    </location>
</feature>
<feature type="compositionally biased region" description="Polar residues" evidence="2">
    <location>
        <begin position="102"/>
        <end position="114"/>
    </location>
</feature>
<feature type="compositionally biased region" description="Acidic residues" evidence="2">
    <location>
        <begin position="249"/>
        <end position="269"/>
    </location>
</feature>
<feature type="compositionally biased region" description="Basic and acidic residues" evidence="2">
    <location>
        <begin position="347"/>
        <end position="356"/>
    </location>
</feature>
<evidence type="ECO:0000256" key="2">
    <source>
        <dbReference type="SAM" id="MobiDB-lite"/>
    </source>
</evidence>
<dbReference type="Proteomes" id="UP001591681">
    <property type="component" value="Unassembled WGS sequence"/>
</dbReference>
<protein>
    <recommendedName>
        <fullName evidence="5">Paralemmin-3</fullName>
    </recommendedName>
</protein>
<feature type="region of interest" description="Disordered" evidence="2">
    <location>
        <begin position="239"/>
        <end position="591"/>
    </location>
</feature>
<feature type="compositionally biased region" description="Low complexity" evidence="2">
    <location>
        <begin position="55"/>
        <end position="73"/>
    </location>
</feature>
<feature type="compositionally biased region" description="Basic and acidic residues" evidence="2">
    <location>
        <begin position="80"/>
        <end position="96"/>
    </location>
</feature>
<feature type="compositionally biased region" description="Basic and acidic residues" evidence="2">
    <location>
        <begin position="490"/>
        <end position="500"/>
    </location>
</feature>
<keyword evidence="1" id="KW-0175">Coiled coil</keyword>
<comment type="caution">
    <text evidence="3">The sequence shown here is derived from an EMBL/GenBank/DDBJ whole genome shotgun (WGS) entry which is preliminary data.</text>
</comment>
<feature type="compositionally biased region" description="Polar residues" evidence="2">
    <location>
        <begin position="301"/>
        <end position="310"/>
    </location>
</feature>
<gene>
    <name evidence="3" type="ORF">ACEWY4_002837</name>
</gene>
<dbReference type="PANTHER" id="PTHR47528:SF1">
    <property type="entry name" value="PARALEMMIN-3"/>
    <property type="match status" value="1"/>
</dbReference>
<feature type="compositionally biased region" description="Basic and acidic residues" evidence="2">
    <location>
        <begin position="280"/>
        <end position="296"/>
    </location>
</feature>
<feature type="region of interest" description="Disordered" evidence="2">
    <location>
        <begin position="55"/>
        <end position="120"/>
    </location>
</feature>
<evidence type="ECO:0008006" key="5">
    <source>
        <dbReference type="Google" id="ProtNLM"/>
    </source>
</evidence>
<dbReference type="InterPro" id="IPR024149">
    <property type="entry name" value="Paralemmin-3"/>
</dbReference>
<accession>A0ABD1KPZ4</accession>
<reference evidence="3 4" key="1">
    <citation type="submission" date="2024-09" db="EMBL/GenBank/DDBJ databases">
        <title>A chromosome-level genome assembly of Gray's grenadier anchovy, Coilia grayii.</title>
        <authorList>
            <person name="Fu Z."/>
        </authorList>
    </citation>
    <scope>NUCLEOTIDE SEQUENCE [LARGE SCALE GENOMIC DNA]</scope>
    <source>
        <strain evidence="3">G4</strain>
        <tissue evidence="3">Muscle</tissue>
    </source>
</reference>
<dbReference type="PANTHER" id="PTHR47528">
    <property type="entry name" value="PARALEMMIN-3"/>
    <property type="match status" value="1"/>
</dbReference>
<evidence type="ECO:0000313" key="4">
    <source>
        <dbReference type="Proteomes" id="UP001591681"/>
    </source>
</evidence>
<dbReference type="EMBL" id="JBHFQA010000003">
    <property type="protein sequence ID" value="KAL2101076.1"/>
    <property type="molecule type" value="Genomic_DNA"/>
</dbReference>
<evidence type="ECO:0000256" key="1">
    <source>
        <dbReference type="SAM" id="Coils"/>
    </source>
</evidence>
<sequence length="601" mass="65731">MDETEKYQQRLQAIAEKRKQQEEEERSRREVEEEWLQLAQQKRKSLRDHWLMEVPNAAPADSAGPGAPLLAPAQTTEGQANEKGEEGESTAQKEEEIPVQDGRQTNSTKNNTHAPCQVGLYRQGEVEDMVVPSIRSRPIQNGGEDRSVLGMLEVRVEKDLRTGATVIKSVAPLLAVDTPPDGTASERMVFDDGRKSIRAVSASPSEAAQPSAEELGQVLHTLAEVGVPVLLEARGLVVPSDKGRGGREEAEDEKQEEVVEGPDVELEVEAEPKLVVGNTEETKEDRDQKTKEDRDWGTASEPCTRSSQELQPEEEVANIGDERVADVDTIDGKDRDTNDNFVDAQEIEQKEEGEEKEKEEEEGEEEEMFRPEEGLDPITLTFLGFSQVASEPGQGNQDDGSLVRVERVIIHENSDDEDEEEEDREGHPWELEQASPGTEFRHSSSHPALGTQEEQSGAGGPADVASSDPGLYLPTKADWPQTRQGGNDTAGERHSSHEGETTAPARADVTGCAPDGGSPEDSLHLREHPVPGTRTAGTEVEDEMGRGQGAVERESLDEVFQDVDLEDTESQRTGPTLSGQPRRAEAVGGPKHKACQCCSVM</sequence>